<feature type="transmembrane region" description="Helical" evidence="1">
    <location>
        <begin position="111"/>
        <end position="133"/>
    </location>
</feature>
<accession>A0A0R2T3F9</accession>
<proteinExistence type="predicted"/>
<name>A0A0R2T3F9_9GAMM</name>
<evidence type="ECO:0000313" key="3">
    <source>
        <dbReference type="Proteomes" id="UP000051242"/>
    </source>
</evidence>
<dbReference type="Proteomes" id="UP000051242">
    <property type="component" value="Unassembled WGS sequence"/>
</dbReference>
<organism evidence="2 3">
    <name type="scientific">OM182 bacterium BACL3 MAG-120619-bin3</name>
    <dbReference type="NCBI Taxonomy" id="1655593"/>
    <lineage>
        <taxon>Bacteria</taxon>
        <taxon>Pseudomonadati</taxon>
        <taxon>Pseudomonadota</taxon>
        <taxon>Gammaproteobacteria</taxon>
        <taxon>OMG group</taxon>
        <taxon>OM182 clade</taxon>
    </lineage>
</organism>
<keyword evidence="1" id="KW-0472">Membrane</keyword>
<gene>
    <name evidence="2" type="ORF">ABR85_00915</name>
</gene>
<reference evidence="2 3" key="1">
    <citation type="submission" date="2015-10" db="EMBL/GenBank/DDBJ databases">
        <title>Metagenome-Assembled Genomes uncover a global brackish microbiome.</title>
        <authorList>
            <person name="Hugerth L.W."/>
            <person name="Larsson J."/>
            <person name="Alneberg J."/>
            <person name="Lindh M.V."/>
            <person name="Legrand C."/>
            <person name="Pinhassi J."/>
            <person name="Andersson A.F."/>
        </authorList>
    </citation>
    <scope>NUCLEOTIDE SEQUENCE [LARGE SCALE GENOMIC DNA]</scope>
    <source>
        <strain evidence="2">BACL22 MAG-120619-bin3</strain>
    </source>
</reference>
<keyword evidence="1" id="KW-1133">Transmembrane helix</keyword>
<evidence type="ECO:0000256" key="1">
    <source>
        <dbReference type="SAM" id="Phobius"/>
    </source>
</evidence>
<evidence type="ECO:0000313" key="2">
    <source>
        <dbReference type="EMBL" id="KRO79210.1"/>
    </source>
</evidence>
<dbReference type="EMBL" id="LICD01000202">
    <property type="protein sequence ID" value="KRO79210.1"/>
    <property type="molecule type" value="Genomic_DNA"/>
</dbReference>
<keyword evidence="1" id="KW-0812">Transmembrane</keyword>
<protein>
    <submittedName>
        <fullName evidence="2">Uncharacterized protein</fullName>
    </submittedName>
</protein>
<comment type="caution">
    <text evidence="2">The sequence shown here is derived from an EMBL/GenBank/DDBJ whole genome shotgun (WGS) entry which is preliminary data.</text>
</comment>
<sequence length="134" mass="14858">MINGIEAWFDVDDITLHVWCSNWTGREVVTVCQGDDKRVVSDKRSWRFKTPHAFEHNGQHYLVAFSVGFGGAGVELYRNGVLIDSDQINTTGIRIDPATGKLDWRHALKNLALPLILGLAVGIGFGYLAGLTFK</sequence>
<dbReference type="AlphaFoldDB" id="A0A0R2T3F9"/>